<keyword evidence="3" id="KW-1185">Reference proteome</keyword>
<evidence type="ECO:0000313" key="2">
    <source>
        <dbReference type="EMBL" id="MDI9238428.1"/>
    </source>
</evidence>
<accession>A0ABT6XET5</accession>
<dbReference type="InterPro" id="IPR016040">
    <property type="entry name" value="NAD(P)-bd_dom"/>
</dbReference>
<evidence type="ECO:0000259" key="1">
    <source>
        <dbReference type="Pfam" id="PF13460"/>
    </source>
</evidence>
<dbReference type="Pfam" id="PF13460">
    <property type="entry name" value="NAD_binding_10"/>
    <property type="match status" value="1"/>
</dbReference>
<dbReference type="InterPro" id="IPR036291">
    <property type="entry name" value="NAD(P)-bd_dom_sf"/>
</dbReference>
<proteinExistence type="predicted"/>
<dbReference type="PANTHER" id="PTHR14097:SF7">
    <property type="entry name" value="OXIDOREDUCTASE HTATIP2"/>
    <property type="match status" value="1"/>
</dbReference>
<gene>
    <name evidence="2" type="ORF">QLQ15_05815</name>
</gene>
<dbReference type="SUPFAM" id="SSF51735">
    <property type="entry name" value="NAD(P)-binding Rossmann-fold domains"/>
    <property type="match status" value="1"/>
</dbReference>
<dbReference type="Gene3D" id="3.40.50.720">
    <property type="entry name" value="NAD(P)-binding Rossmann-like Domain"/>
    <property type="match status" value="1"/>
</dbReference>
<dbReference type="EMBL" id="JASGBI010000001">
    <property type="protein sequence ID" value="MDI9238428.1"/>
    <property type="molecule type" value="Genomic_DNA"/>
</dbReference>
<protein>
    <submittedName>
        <fullName evidence="2">NAD(P)H-binding protein</fullName>
    </submittedName>
</protein>
<reference evidence="2 3" key="1">
    <citation type="submission" date="2023-05" db="EMBL/GenBank/DDBJ databases">
        <title>Lysobacter sp. strain LF1 Genome sequencing and assembly.</title>
        <authorList>
            <person name="Jung Y."/>
        </authorList>
    </citation>
    <scope>NUCLEOTIDE SEQUENCE [LARGE SCALE GENOMIC DNA]</scope>
    <source>
        <strain evidence="2 3">LF1</strain>
    </source>
</reference>
<dbReference type="RefSeq" id="WP_283211888.1">
    <property type="nucleotide sequence ID" value="NZ_JASGBI010000001.1"/>
</dbReference>
<comment type="caution">
    <text evidence="2">The sequence shown here is derived from an EMBL/GenBank/DDBJ whole genome shotgun (WGS) entry which is preliminary data.</text>
</comment>
<evidence type="ECO:0000313" key="3">
    <source>
        <dbReference type="Proteomes" id="UP001321580"/>
    </source>
</evidence>
<feature type="domain" description="NAD(P)-binding" evidence="1">
    <location>
        <begin position="7"/>
        <end position="135"/>
    </location>
</feature>
<name>A0ABT6XET5_9GAMM</name>
<sequence length="210" mass="22539">MKLIIVGASGLVGGEVLALALADPAVEAVMAPARRATATTHPKLHAPLVDFDVLPSDAAWWKADAVVCTLGTTRRKAGSEQAFRRVDHDYPLAAAKLAHAHGTPTYVLNSAMGADANSRFFYNRVKGEVERDLADVGFRSLTFVRPGLIGGERDEFRAGERIGLAAFAVLAPVLPRRLRINPAGHIARELLHAALQPEPGTHVVESDRMI</sequence>
<dbReference type="PANTHER" id="PTHR14097">
    <property type="entry name" value="OXIDOREDUCTASE HTATIP2"/>
    <property type="match status" value="1"/>
</dbReference>
<dbReference type="Proteomes" id="UP001321580">
    <property type="component" value="Unassembled WGS sequence"/>
</dbReference>
<organism evidence="2 3">
    <name type="scientific">Lysobacter stagni</name>
    <dbReference type="NCBI Taxonomy" id="3045172"/>
    <lineage>
        <taxon>Bacteria</taxon>
        <taxon>Pseudomonadati</taxon>
        <taxon>Pseudomonadota</taxon>
        <taxon>Gammaproteobacteria</taxon>
        <taxon>Lysobacterales</taxon>
        <taxon>Lysobacteraceae</taxon>
        <taxon>Lysobacter</taxon>
    </lineage>
</organism>